<dbReference type="PANTHER" id="PTHR11994">
    <property type="entry name" value="60S RIBOSOMAL PROTEIN L11-RELATED"/>
    <property type="match status" value="1"/>
</dbReference>
<proteinExistence type="inferred from homology"/>
<organism evidence="6 7">
    <name type="scientific">Heliocybe sulcata</name>
    <dbReference type="NCBI Taxonomy" id="5364"/>
    <lineage>
        <taxon>Eukaryota</taxon>
        <taxon>Fungi</taxon>
        <taxon>Dikarya</taxon>
        <taxon>Basidiomycota</taxon>
        <taxon>Agaricomycotina</taxon>
        <taxon>Agaricomycetes</taxon>
        <taxon>Gloeophyllales</taxon>
        <taxon>Gloeophyllaceae</taxon>
        <taxon>Heliocybe</taxon>
    </lineage>
</organism>
<dbReference type="Gene3D" id="3.30.1440.10">
    <property type="match status" value="1"/>
</dbReference>
<feature type="region of interest" description="Disordered" evidence="4">
    <location>
        <begin position="93"/>
        <end position="115"/>
    </location>
</feature>
<sequence length="301" mass="33062">MSAAPAVGRAAAPARHAFSLRPSRPPPKIRKPLKRGDKGLPIPRCKILIRDTHPSRMMDHYFNTLQDDLMYMTYVHESGPRKPPRQIRLKFDPEDPYTKNRANMPVGGSHVGREPAPVSSWDNVVRLERVQIHTMVKEAVSNRTNLLGPIMMLRAISGETEGGGGWRTSEGVQVVRGVKAIGGWLRPGVPIGAKVDLKGPKMYDFISTLTEFVLPRLREFSGFVMPASSQQNFTPSSVSGVVSLGLPPEAMGLFPQIEVNLDAYPATTGMHIHFITNAEGQGAQNKARALLSGCQVPFVRK</sequence>
<feature type="region of interest" description="Disordered" evidence="4">
    <location>
        <begin position="1"/>
        <end position="40"/>
    </location>
</feature>
<dbReference type="AlphaFoldDB" id="A0A5C3MV76"/>
<evidence type="ECO:0000256" key="4">
    <source>
        <dbReference type="SAM" id="MobiDB-lite"/>
    </source>
</evidence>
<dbReference type="GO" id="GO:0006412">
    <property type="term" value="P:translation"/>
    <property type="evidence" value="ECO:0007669"/>
    <property type="project" value="InterPro"/>
</dbReference>
<protein>
    <submittedName>
        <fullName evidence="6">Ribosomal protein L5</fullName>
    </submittedName>
</protein>
<dbReference type="Pfam" id="PF00673">
    <property type="entry name" value="Ribosomal_L5_C"/>
    <property type="match status" value="1"/>
</dbReference>
<comment type="similarity">
    <text evidence="1">Belongs to the universal ribosomal protein uL5 family.</text>
</comment>
<evidence type="ECO:0000256" key="1">
    <source>
        <dbReference type="ARBA" id="ARBA00008553"/>
    </source>
</evidence>
<keyword evidence="3" id="KW-0687">Ribonucleoprotein</keyword>
<feature type="domain" description="Large ribosomal subunit protein uL5 C-terminal" evidence="5">
    <location>
        <begin position="190"/>
        <end position="298"/>
    </location>
</feature>
<evidence type="ECO:0000259" key="5">
    <source>
        <dbReference type="Pfam" id="PF00673"/>
    </source>
</evidence>
<dbReference type="InterPro" id="IPR031309">
    <property type="entry name" value="Ribosomal_uL5_C"/>
</dbReference>
<dbReference type="SUPFAM" id="SSF55282">
    <property type="entry name" value="RL5-like"/>
    <property type="match status" value="1"/>
</dbReference>
<dbReference type="Proteomes" id="UP000305948">
    <property type="component" value="Unassembled WGS sequence"/>
</dbReference>
<evidence type="ECO:0000256" key="2">
    <source>
        <dbReference type="ARBA" id="ARBA00022980"/>
    </source>
</evidence>
<dbReference type="OrthoDB" id="539541at2759"/>
<keyword evidence="2 6" id="KW-0689">Ribosomal protein</keyword>
<dbReference type="InterPro" id="IPR002132">
    <property type="entry name" value="Ribosomal_uL5"/>
</dbReference>
<feature type="compositionally biased region" description="Low complexity" evidence="4">
    <location>
        <begin position="1"/>
        <end position="22"/>
    </location>
</feature>
<dbReference type="GO" id="GO:1990904">
    <property type="term" value="C:ribonucleoprotein complex"/>
    <property type="evidence" value="ECO:0007669"/>
    <property type="project" value="UniProtKB-KW"/>
</dbReference>
<dbReference type="GO" id="GO:0003735">
    <property type="term" value="F:structural constituent of ribosome"/>
    <property type="evidence" value="ECO:0007669"/>
    <property type="project" value="InterPro"/>
</dbReference>
<dbReference type="GO" id="GO:0005840">
    <property type="term" value="C:ribosome"/>
    <property type="evidence" value="ECO:0007669"/>
    <property type="project" value="UniProtKB-KW"/>
</dbReference>
<name>A0A5C3MV76_9AGAM</name>
<dbReference type="EMBL" id="ML213518">
    <property type="protein sequence ID" value="TFK48735.1"/>
    <property type="molecule type" value="Genomic_DNA"/>
</dbReference>
<dbReference type="InterPro" id="IPR022803">
    <property type="entry name" value="Ribosomal_uL5_dom_sf"/>
</dbReference>
<evidence type="ECO:0000313" key="6">
    <source>
        <dbReference type="EMBL" id="TFK48735.1"/>
    </source>
</evidence>
<accession>A0A5C3MV76</accession>
<evidence type="ECO:0000256" key="3">
    <source>
        <dbReference type="ARBA" id="ARBA00023274"/>
    </source>
</evidence>
<reference evidence="6 7" key="1">
    <citation type="journal article" date="2019" name="Nat. Ecol. Evol.">
        <title>Megaphylogeny resolves global patterns of mushroom evolution.</title>
        <authorList>
            <person name="Varga T."/>
            <person name="Krizsan K."/>
            <person name="Foldi C."/>
            <person name="Dima B."/>
            <person name="Sanchez-Garcia M."/>
            <person name="Sanchez-Ramirez S."/>
            <person name="Szollosi G.J."/>
            <person name="Szarkandi J.G."/>
            <person name="Papp V."/>
            <person name="Albert L."/>
            <person name="Andreopoulos W."/>
            <person name="Angelini C."/>
            <person name="Antonin V."/>
            <person name="Barry K.W."/>
            <person name="Bougher N.L."/>
            <person name="Buchanan P."/>
            <person name="Buyck B."/>
            <person name="Bense V."/>
            <person name="Catcheside P."/>
            <person name="Chovatia M."/>
            <person name="Cooper J."/>
            <person name="Damon W."/>
            <person name="Desjardin D."/>
            <person name="Finy P."/>
            <person name="Geml J."/>
            <person name="Haridas S."/>
            <person name="Hughes K."/>
            <person name="Justo A."/>
            <person name="Karasinski D."/>
            <person name="Kautmanova I."/>
            <person name="Kiss B."/>
            <person name="Kocsube S."/>
            <person name="Kotiranta H."/>
            <person name="LaButti K.M."/>
            <person name="Lechner B.E."/>
            <person name="Liimatainen K."/>
            <person name="Lipzen A."/>
            <person name="Lukacs Z."/>
            <person name="Mihaltcheva S."/>
            <person name="Morgado L.N."/>
            <person name="Niskanen T."/>
            <person name="Noordeloos M.E."/>
            <person name="Ohm R.A."/>
            <person name="Ortiz-Santana B."/>
            <person name="Ovrebo C."/>
            <person name="Racz N."/>
            <person name="Riley R."/>
            <person name="Savchenko A."/>
            <person name="Shiryaev A."/>
            <person name="Soop K."/>
            <person name="Spirin V."/>
            <person name="Szebenyi C."/>
            <person name="Tomsovsky M."/>
            <person name="Tulloss R.E."/>
            <person name="Uehling J."/>
            <person name="Grigoriev I.V."/>
            <person name="Vagvolgyi C."/>
            <person name="Papp T."/>
            <person name="Martin F.M."/>
            <person name="Miettinen O."/>
            <person name="Hibbett D.S."/>
            <person name="Nagy L.G."/>
        </authorList>
    </citation>
    <scope>NUCLEOTIDE SEQUENCE [LARGE SCALE GENOMIC DNA]</scope>
    <source>
        <strain evidence="6 7">OMC1185</strain>
    </source>
</reference>
<keyword evidence="7" id="KW-1185">Reference proteome</keyword>
<evidence type="ECO:0000313" key="7">
    <source>
        <dbReference type="Proteomes" id="UP000305948"/>
    </source>
</evidence>
<dbReference type="STRING" id="5364.A0A5C3MV76"/>
<gene>
    <name evidence="6" type="ORF">OE88DRAFT_496659</name>
</gene>